<accession>A0A1H7VZJ0</accession>
<dbReference type="InterPro" id="IPR014729">
    <property type="entry name" value="Rossmann-like_a/b/a_fold"/>
</dbReference>
<proteinExistence type="predicted"/>
<keyword evidence="3" id="KW-1185">Reference proteome</keyword>
<dbReference type="CDD" id="cd00293">
    <property type="entry name" value="USP-like"/>
    <property type="match status" value="1"/>
</dbReference>
<dbReference type="AlphaFoldDB" id="A0A1H7VZJ0"/>
<dbReference type="SUPFAM" id="SSF52402">
    <property type="entry name" value="Adenine nucleotide alpha hydrolases-like"/>
    <property type="match status" value="1"/>
</dbReference>
<dbReference type="STRING" id="416943.SAMN05445871_2793"/>
<evidence type="ECO:0000313" key="2">
    <source>
        <dbReference type="EMBL" id="SEM14732.1"/>
    </source>
</evidence>
<protein>
    <submittedName>
        <fullName evidence="2">Nucleotide-binding universal stress protein, UspA family</fullName>
    </submittedName>
</protein>
<gene>
    <name evidence="2" type="ORF">SAMN05192542_12913</name>
</gene>
<dbReference type="RefSeq" id="WP_090545720.1">
    <property type="nucleotide sequence ID" value="NZ_FNSR01000001.1"/>
</dbReference>
<evidence type="ECO:0000259" key="1">
    <source>
        <dbReference type="Pfam" id="PF00582"/>
    </source>
</evidence>
<dbReference type="InterPro" id="IPR006016">
    <property type="entry name" value="UspA"/>
</dbReference>
<dbReference type="Proteomes" id="UP000199120">
    <property type="component" value="Unassembled WGS sequence"/>
</dbReference>
<organism evidence="2 3">
    <name type="scientific">Paraburkholderia caballeronis</name>
    <dbReference type="NCBI Taxonomy" id="416943"/>
    <lineage>
        <taxon>Bacteria</taxon>
        <taxon>Pseudomonadati</taxon>
        <taxon>Pseudomonadota</taxon>
        <taxon>Betaproteobacteria</taxon>
        <taxon>Burkholderiales</taxon>
        <taxon>Burkholderiaceae</taxon>
        <taxon>Paraburkholderia</taxon>
    </lineage>
</organism>
<dbReference type="Pfam" id="PF00582">
    <property type="entry name" value="Usp"/>
    <property type="match status" value="1"/>
</dbReference>
<sequence>MLKLLIPILDRDGAPEAARHGAFLFAEYCVSEVEIVEVLDDVGDDRTAAFRSLAQLRLGEKHAMRDALLRTRAILDDAGVPYTWQRVFGRPERVIAACAERGHADIVVIDASRLGFFRRWSVIARLRRLTHTPVTLLQ</sequence>
<reference evidence="3" key="1">
    <citation type="submission" date="2016-10" db="EMBL/GenBank/DDBJ databases">
        <authorList>
            <person name="Varghese N."/>
            <person name="Submissions S."/>
        </authorList>
    </citation>
    <scope>NUCLEOTIDE SEQUENCE [LARGE SCALE GENOMIC DNA]</scope>
    <source>
        <strain evidence="3">LMG 26416</strain>
    </source>
</reference>
<dbReference type="EMBL" id="FOAJ01000029">
    <property type="protein sequence ID" value="SEM14732.1"/>
    <property type="molecule type" value="Genomic_DNA"/>
</dbReference>
<feature type="domain" description="UspA" evidence="1">
    <location>
        <begin position="3"/>
        <end position="136"/>
    </location>
</feature>
<evidence type="ECO:0000313" key="3">
    <source>
        <dbReference type="Proteomes" id="UP000199120"/>
    </source>
</evidence>
<dbReference type="OrthoDB" id="5512223at2"/>
<name>A0A1H7VZJ0_9BURK</name>
<dbReference type="Gene3D" id="3.40.50.620">
    <property type="entry name" value="HUPs"/>
    <property type="match status" value="1"/>
</dbReference>